<evidence type="ECO:0000313" key="1">
    <source>
        <dbReference type="EMBL" id="KAH0566920.1"/>
    </source>
</evidence>
<gene>
    <name evidence="1" type="ORF">KQX54_005422</name>
</gene>
<organism evidence="1 2">
    <name type="scientific">Cotesia glomerata</name>
    <name type="common">Lepidopteran parasitic wasp</name>
    <name type="synonym">Apanteles glomeratus</name>
    <dbReference type="NCBI Taxonomy" id="32391"/>
    <lineage>
        <taxon>Eukaryota</taxon>
        <taxon>Metazoa</taxon>
        <taxon>Ecdysozoa</taxon>
        <taxon>Arthropoda</taxon>
        <taxon>Hexapoda</taxon>
        <taxon>Insecta</taxon>
        <taxon>Pterygota</taxon>
        <taxon>Neoptera</taxon>
        <taxon>Endopterygota</taxon>
        <taxon>Hymenoptera</taxon>
        <taxon>Apocrita</taxon>
        <taxon>Ichneumonoidea</taxon>
        <taxon>Braconidae</taxon>
        <taxon>Microgastrinae</taxon>
        <taxon>Cotesia</taxon>
    </lineage>
</organism>
<name>A0AAV7J2H6_COTGL</name>
<protein>
    <submittedName>
        <fullName evidence="1">Uncharacterized protein</fullName>
    </submittedName>
</protein>
<dbReference type="EMBL" id="JAHXZJ010000001">
    <property type="protein sequence ID" value="KAH0566920.1"/>
    <property type="molecule type" value="Genomic_DNA"/>
</dbReference>
<proteinExistence type="predicted"/>
<reference evidence="1 2" key="1">
    <citation type="journal article" date="2021" name="J. Hered.">
        <title>A chromosome-level genome assembly of the parasitoid wasp, Cotesia glomerata (Hymenoptera: Braconidae).</title>
        <authorList>
            <person name="Pinto B.J."/>
            <person name="Weis J.J."/>
            <person name="Gamble T."/>
            <person name="Ode P.J."/>
            <person name="Paul R."/>
            <person name="Zaspel J.M."/>
        </authorList>
    </citation>
    <scope>NUCLEOTIDE SEQUENCE [LARGE SCALE GENOMIC DNA]</scope>
    <source>
        <strain evidence="1">CgM1</strain>
    </source>
</reference>
<dbReference type="AlphaFoldDB" id="A0AAV7J2H6"/>
<comment type="caution">
    <text evidence="1">The sequence shown here is derived from an EMBL/GenBank/DDBJ whole genome shotgun (WGS) entry which is preliminary data.</text>
</comment>
<evidence type="ECO:0000313" key="2">
    <source>
        <dbReference type="Proteomes" id="UP000826195"/>
    </source>
</evidence>
<keyword evidence="2" id="KW-1185">Reference proteome</keyword>
<sequence length="130" mass="14301">MSQVDSRVAGDVPGGASKIAEAVTTDRLAQHLVSKDKLVCRVVVLLHVRDHIQRLVKYVSRQGFRESLMIKLNCRDADVQHPAGEEPSDTPQNTIIMIIIMSGSNSSNIGGLGYWPHVEDPDSRKESVQV</sequence>
<accession>A0AAV7J2H6</accession>
<dbReference type="Proteomes" id="UP000826195">
    <property type="component" value="Unassembled WGS sequence"/>
</dbReference>